<dbReference type="InterPro" id="IPR019554">
    <property type="entry name" value="Soluble_ligand-bd"/>
</dbReference>
<keyword evidence="11" id="KW-1185">Reference proteome</keyword>
<dbReference type="InterPro" id="IPR011538">
    <property type="entry name" value="Nuo51_FMN-bd"/>
</dbReference>
<name>A0A4R3Z803_9FIRM</name>
<evidence type="ECO:0000313" key="10">
    <source>
        <dbReference type="EMBL" id="TCW02074.1"/>
    </source>
</evidence>
<dbReference type="EC" id="7.-.-.-" evidence="8"/>
<keyword evidence="8" id="KW-1278">Translocase</keyword>
<dbReference type="InterPro" id="IPR017896">
    <property type="entry name" value="4Fe4S_Fe-S-bd"/>
</dbReference>
<reference evidence="10 11" key="1">
    <citation type="submission" date="2019-03" db="EMBL/GenBank/DDBJ databases">
        <title>Genomic Encyclopedia of Type Strains, Phase IV (KMG-IV): sequencing the most valuable type-strain genomes for metagenomic binning, comparative biology and taxonomic classification.</title>
        <authorList>
            <person name="Goeker M."/>
        </authorList>
    </citation>
    <scope>NUCLEOTIDE SEQUENCE [LARGE SCALE GENOMIC DNA]</scope>
    <source>
        <strain evidence="10 11">DSM 29487</strain>
    </source>
</reference>
<evidence type="ECO:0000256" key="5">
    <source>
        <dbReference type="ARBA" id="ARBA00022982"/>
    </source>
</evidence>
<evidence type="ECO:0000256" key="4">
    <source>
        <dbReference type="ARBA" id="ARBA00022737"/>
    </source>
</evidence>
<gene>
    <name evidence="8" type="primary">rnfC</name>
    <name evidence="10" type="ORF">EDD60_10237</name>
</gene>
<feature type="binding site" evidence="8">
    <location>
        <position position="360"/>
    </location>
    <ligand>
        <name>[4Fe-4S] cluster</name>
        <dbReference type="ChEBI" id="CHEBI:49883"/>
        <label>1</label>
    </ligand>
</feature>
<dbReference type="GeneID" id="98914283"/>
<dbReference type="SUPFAM" id="SSF46548">
    <property type="entry name" value="alpha-helical ferredoxin"/>
    <property type="match status" value="1"/>
</dbReference>
<dbReference type="GO" id="GO:0022900">
    <property type="term" value="P:electron transport chain"/>
    <property type="evidence" value="ECO:0007669"/>
    <property type="project" value="UniProtKB-UniRule"/>
</dbReference>
<comment type="cofactor">
    <cofactor evidence="8">
        <name>[4Fe-4S] cluster</name>
        <dbReference type="ChEBI" id="CHEBI:49883"/>
    </cofactor>
    <text evidence="8">Binds 2 [4Fe-4S] clusters per subunit.</text>
</comment>
<dbReference type="SUPFAM" id="SSF142019">
    <property type="entry name" value="Nqo1 FMN-binding domain-like"/>
    <property type="match status" value="1"/>
</dbReference>
<sequence>MSILSGKGKIKLDGQKGLTKDKPILSIEAPDVVYIPLVLGTATDFDVHVKEGDHVCIGTKLATRKSMYVPIYSSVSGTVKGIEKRMHASKRLQQHIVIENDHKNERVKAYEVKDADHMSQEEVFNAIKELGIVGLGGSGFPTYVKYSNPTNIETILINGVECEPFLTSDHLAMKRDVKALFDGAHFLIKAAGAKNAIIAIKEHKPDLMELLVEEAKNYDNIEPREVPDRYPMGWERVLVNTIFKKEYDKLPAEIGVIVNNSSTAIALSKGIRKGEPITHRVVTFSGNGLKNPQNVEVAIGTPVNYIVEKLGGYIDEDCDGFLVGGGPMMGKSVMNDTFVIYSHNNAITVMKKEDIKPLPCLKCGECTLHCPAHLQPVRIMQGEKAANVELIEKLEVDRCIECGMCTYVCPSKIEVTDMVAKAKRRYQLAQKRKKA</sequence>
<dbReference type="InterPro" id="IPR037225">
    <property type="entry name" value="Nuo51_FMN-bd_sf"/>
</dbReference>
<dbReference type="InterPro" id="IPR010208">
    <property type="entry name" value="Ion_transpt_RnfC/RsxC"/>
</dbReference>
<dbReference type="AlphaFoldDB" id="A0A4R3Z803"/>
<evidence type="ECO:0000256" key="2">
    <source>
        <dbReference type="ARBA" id="ARBA00022485"/>
    </source>
</evidence>
<feature type="binding site" evidence="8">
    <location>
        <position position="402"/>
    </location>
    <ligand>
        <name>[4Fe-4S] cluster</name>
        <dbReference type="ChEBI" id="CHEBI:49883"/>
        <label>2</label>
    </ligand>
</feature>
<dbReference type="PANTHER" id="PTHR43034">
    <property type="entry name" value="ION-TRANSLOCATING OXIDOREDUCTASE COMPLEX SUBUNIT C"/>
    <property type="match status" value="1"/>
</dbReference>
<dbReference type="Gene3D" id="3.40.50.11540">
    <property type="entry name" value="NADH-ubiquinone oxidoreductase 51kDa subunit"/>
    <property type="match status" value="1"/>
</dbReference>
<dbReference type="PROSITE" id="PS51379">
    <property type="entry name" value="4FE4S_FER_2"/>
    <property type="match status" value="2"/>
</dbReference>
<evidence type="ECO:0000313" key="11">
    <source>
        <dbReference type="Proteomes" id="UP000295515"/>
    </source>
</evidence>
<protein>
    <recommendedName>
        <fullName evidence="8">Ion-translocating oxidoreductase complex subunit C</fullName>
        <ecNumber evidence="8">7.-.-.-</ecNumber>
    </recommendedName>
    <alternativeName>
        <fullName evidence="8">Rnf electron transport complex subunit C</fullName>
    </alternativeName>
</protein>
<dbReference type="Pfam" id="PF13375">
    <property type="entry name" value="RnfC_N"/>
    <property type="match status" value="1"/>
</dbReference>
<comment type="similarity">
    <text evidence="8">Belongs to the 4Fe4S bacterial-type ferredoxin family. RnfC subfamily.</text>
</comment>
<dbReference type="PANTHER" id="PTHR43034:SF2">
    <property type="entry name" value="ION-TRANSLOCATING OXIDOREDUCTASE COMPLEX SUBUNIT C"/>
    <property type="match status" value="1"/>
</dbReference>
<keyword evidence="8" id="KW-0472">Membrane</keyword>
<feature type="domain" description="4Fe-4S ferredoxin-type" evidence="9">
    <location>
        <begin position="390"/>
        <end position="421"/>
    </location>
</feature>
<feature type="binding site" evidence="8">
    <location>
        <position position="405"/>
    </location>
    <ligand>
        <name>[4Fe-4S] cluster</name>
        <dbReference type="ChEBI" id="CHEBI:49883"/>
        <label>2</label>
    </ligand>
</feature>
<feature type="binding site" evidence="8">
    <location>
        <position position="366"/>
    </location>
    <ligand>
        <name>[4Fe-4S] cluster</name>
        <dbReference type="ChEBI" id="CHEBI:49883"/>
        <label>1</label>
    </ligand>
</feature>
<keyword evidence="5 8" id="KW-0249">Electron transport</keyword>
<dbReference type="HAMAP" id="MF_00461">
    <property type="entry name" value="RsxC_RnfC"/>
    <property type="match status" value="1"/>
</dbReference>
<dbReference type="GO" id="GO:0005886">
    <property type="term" value="C:plasma membrane"/>
    <property type="evidence" value="ECO:0007669"/>
    <property type="project" value="UniProtKB-SubCell"/>
</dbReference>
<dbReference type="Pfam" id="PF13237">
    <property type="entry name" value="Fer4_10"/>
    <property type="match status" value="1"/>
</dbReference>
<dbReference type="GO" id="GO:0046872">
    <property type="term" value="F:metal ion binding"/>
    <property type="evidence" value="ECO:0007669"/>
    <property type="project" value="UniProtKB-KW"/>
</dbReference>
<dbReference type="Proteomes" id="UP000295515">
    <property type="component" value="Unassembled WGS sequence"/>
</dbReference>
<dbReference type="PROSITE" id="PS00198">
    <property type="entry name" value="4FE4S_FER_1"/>
    <property type="match status" value="1"/>
</dbReference>
<dbReference type="Pfam" id="PF10531">
    <property type="entry name" value="SLBB"/>
    <property type="match status" value="1"/>
</dbReference>
<dbReference type="GO" id="GO:0009055">
    <property type="term" value="F:electron transfer activity"/>
    <property type="evidence" value="ECO:0007669"/>
    <property type="project" value="InterPro"/>
</dbReference>
<feature type="binding site" evidence="8">
    <location>
        <position position="363"/>
    </location>
    <ligand>
        <name>[4Fe-4S] cluster</name>
        <dbReference type="ChEBI" id="CHEBI:49883"/>
        <label>1</label>
    </ligand>
</feature>
<dbReference type="InterPro" id="IPR017900">
    <property type="entry name" value="4Fe4S_Fe_S_CS"/>
</dbReference>
<dbReference type="Pfam" id="PF01512">
    <property type="entry name" value="Complex1_51K"/>
    <property type="match status" value="1"/>
</dbReference>
<evidence type="ECO:0000256" key="7">
    <source>
        <dbReference type="ARBA" id="ARBA00023014"/>
    </source>
</evidence>
<dbReference type="EMBL" id="SMCQ01000002">
    <property type="protein sequence ID" value="TCW02074.1"/>
    <property type="molecule type" value="Genomic_DNA"/>
</dbReference>
<keyword evidence="1 8" id="KW-0813">Transport</keyword>
<evidence type="ECO:0000256" key="6">
    <source>
        <dbReference type="ARBA" id="ARBA00023004"/>
    </source>
</evidence>
<dbReference type="RefSeq" id="WP_066446132.1">
    <property type="nucleotide sequence ID" value="NZ_JANKBF010000003.1"/>
</dbReference>
<keyword evidence="4 8" id="KW-0677">Repeat</keyword>
<keyword evidence="7 8" id="KW-0411">Iron-sulfur</keyword>
<evidence type="ECO:0000256" key="8">
    <source>
        <dbReference type="HAMAP-Rule" id="MF_00461"/>
    </source>
</evidence>
<keyword evidence="2 8" id="KW-0004">4Fe-4S</keyword>
<feature type="binding site" evidence="8">
    <location>
        <position position="370"/>
    </location>
    <ligand>
        <name>[4Fe-4S] cluster</name>
        <dbReference type="ChEBI" id="CHEBI:49883"/>
        <label>2</label>
    </ligand>
</feature>
<comment type="function">
    <text evidence="8">Part of a membrane-bound complex that couples electron transfer with translocation of ions across the membrane.</text>
</comment>
<dbReference type="GO" id="GO:0051539">
    <property type="term" value="F:4 iron, 4 sulfur cluster binding"/>
    <property type="evidence" value="ECO:0007669"/>
    <property type="project" value="UniProtKB-KW"/>
</dbReference>
<keyword evidence="6 8" id="KW-0408">Iron</keyword>
<evidence type="ECO:0000256" key="1">
    <source>
        <dbReference type="ARBA" id="ARBA00022448"/>
    </source>
</evidence>
<keyword evidence="8" id="KW-1003">Cell membrane</keyword>
<feature type="domain" description="4Fe-4S ferredoxin-type" evidence="9">
    <location>
        <begin position="351"/>
        <end position="382"/>
    </location>
</feature>
<feature type="binding site" evidence="8">
    <location>
        <position position="399"/>
    </location>
    <ligand>
        <name>[4Fe-4S] cluster</name>
        <dbReference type="ChEBI" id="CHEBI:49883"/>
        <label>2</label>
    </ligand>
</feature>
<keyword evidence="3 8" id="KW-0479">Metal-binding</keyword>
<dbReference type="InterPro" id="IPR026902">
    <property type="entry name" value="RnfC_N"/>
</dbReference>
<dbReference type="SUPFAM" id="SSF142984">
    <property type="entry name" value="Nqo1 middle domain-like"/>
    <property type="match status" value="1"/>
</dbReference>
<accession>A0A4R3Z803</accession>
<evidence type="ECO:0000256" key="3">
    <source>
        <dbReference type="ARBA" id="ARBA00022723"/>
    </source>
</evidence>
<comment type="caution">
    <text evidence="10">The sequence shown here is derived from an EMBL/GenBank/DDBJ whole genome shotgun (WGS) entry which is preliminary data.</text>
</comment>
<comment type="subunit">
    <text evidence="8">The complex is composed of six subunits: RnfA, RnfB, RnfC, RnfD, RnfE and RnfG.</text>
</comment>
<proteinExistence type="inferred from homology"/>
<dbReference type="NCBIfam" id="TIGR01945">
    <property type="entry name" value="rnfC"/>
    <property type="match status" value="1"/>
</dbReference>
<organism evidence="10 11">
    <name type="scientific">Longibaculum muris</name>
    <dbReference type="NCBI Taxonomy" id="1796628"/>
    <lineage>
        <taxon>Bacteria</taxon>
        <taxon>Bacillati</taxon>
        <taxon>Bacillota</taxon>
        <taxon>Erysipelotrichia</taxon>
        <taxon>Erysipelotrichales</taxon>
        <taxon>Coprobacillaceae</taxon>
        <taxon>Longibaculum</taxon>
    </lineage>
</organism>
<dbReference type="Gene3D" id="3.30.70.20">
    <property type="match status" value="1"/>
</dbReference>
<feature type="binding site" evidence="8">
    <location>
        <position position="409"/>
    </location>
    <ligand>
        <name>[4Fe-4S] cluster</name>
        <dbReference type="ChEBI" id="CHEBI:49883"/>
        <label>1</label>
    </ligand>
</feature>
<comment type="subcellular location">
    <subcellularLocation>
        <location evidence="8">Cell membrane</location>
        <topology evidence="8">Peripheral membrane protein</topology>
    </subcellularLocation>
</comment>
<evidence type="ECO:0000259" key="9">
    <source>
        <dbReference type="PROSITE" id="PS51379"/>
    </source>
</evidence>